<comment type="caution">
    <text evidence="3">The sequence shown here is derived from an EMBL/GenBank/DDBJ whole genome shotgun (WGS) entry which is preliminary data.</text>
</comment>
<feature type="transmembrane region" description="Helical" evidence="1">
    <location>
        <begin position="31"/>
        <end position="53"/>
    </location>
</feature>
<dbReference type="PANTHER" id="PTHR22911:SF137">
    <property type="entry name" value="SOLUTE CARRIER FAMILY 35 MEMBER G2-RELATED"/>
    <property type="match status" value="1"/>
</dbReference>
<feature type="domain" description="EamA" evidence="2">
    <location>
        <begin position="176"/>
        <end position="307"/>
    </location>
</feature>
<feature type="transmembrane region" description="Helical" evidence="1">
    <location>
        <begin position="121"/>
        <end position="143"/>
    </location>
</feature>
<dbReference type="RefSeq" id="WP_307426502.1">
    <property type="nucleotide sequence ID" value="NZ_JAUSVK010000001.1"/>
</dbReference>
<dbReference type="SUPFAM" id="SSF103481">
    <property type="entry name" value="Multidrug resistance efflux transporter EmrE"/>
    <property type="match status" value="2"/>
</dbReference>
<reference evidence="3 4" key="1">
    <citation type="submission" date="2023-07" db="EMBL/GenBank/DDBJ databases">
        <title>Genomic Encyclopedia of Type Strains, Phase IV (KMG-IV): sequencing the most valuable type-strain genomes for metagenomic binning, comparative biology and taxonomic classification.</title>
        <authorList>
            <person name="Goeker M."/>
        </authorList>
    </citation>
    <scope>NUCLEOTIDE SEQUENCE [LARGE SCALE GENOMIC DNA]</scope>
    <source>
        <strain evidence="3 4">DSM 5896</strain>
    </source>
</reference>
<evidence type="ECO:0000313" key="4">
    <source>
        <dbReference type="Proteomes" id="UP001237448"/>
    </source>
</evidence>
<organism evidence="3 4">
    <name type="scientific">Labrys monachus</name>
    <dbReference type="NCBI Taxonomy" id="217067"/>
    <lineage>
        <taxon>Bacteria</taxon>
        <taxon>Pseudomonadati</taxon>
        <taxon>Pseudomonadota</taxon>
        <taxon>Alphaproteobacteria</taxon>
        <taxon>Hyphomicrobiales</taxon>
        <taxon>Xanthobacteraceae</taxon>
        <taxon>Labrys</taxon>
    </lineage>
</organism>
<dbReference type="Pfam" id="PF00892">
    <property type="entry name" value="EamA"/>
    <property type="match status" value="2"/>
</dbReference>
<dbReference type="InterPro" id="IPR037185">
    <property type="entry name" value="EmrE-like"/>
</dbReference>
<feature type="transmembrane region" description="Helical" evidence="1">
    <location>
        <begin position="176"/>
        <end position="194"/>
    </location>
</feature>
<dbReference type="PANTHER" id="PTHR22911">
    <property type="entry name" value="ACYL-MALONYL CONDENSING ENZYME-RELATED"/>
    <property type="match status" value="1"/>
</dbReference>
<evidence type="ECO:0000256" key="1">
    <source>
        <dbReference type="SAM" id="Phobius"/>
    </source>
</evidence>
<keyword evidence="1" id="KW-0812">Transmembrane</keyword>
<evidence type="ECO:0000313" key="3">
    <source>
        <dbReference type="EMBL" id="MDQ0392509.1"/>
    </source>
</evidence>
<feature type="transmembrane region" description="Helical" evidence="1">
    <location>
        <begin position="266"/>
        <end position="285"/>
    </location>
</feature>
<dbReference type="Gene3D" id="1.10.3730.20">
    <property type="match status" value="1"/>
</dbReference>
<feature type="transmembrane region" description="Helical" evidence="1">
    <location>
        <begin position="150"/>
        <end position="170"/>
    </location>
</feature>
<feature type="transmembrane region" description="Helical" evidence="1">
    <location>
        <begin position="291"/>
        <end position="313"/>
    </location>
</feature>
<feature type="domain" description="EamA" evidence="2">
    <location>
        <begin position="34"/>
        <end position="166"/>
    </location>
</feature>
<feature type="transmembrane region" description="Helical" evidence="1">
    <location>
        <begin position="237"/>
        <end position="254"/>
    </location>
</feature>
<keyword evidence="4" id="KW-1185">Reference proteome</keyword>
<keyword evidence="1" id="KW-1133">Transmembrane helix</keyword>
<dbReference type="EMBL" id="JAUSVK010000001">
    <property type="protein sequence ID" value="MDQ0392509.1"/>
    <property type="molecule type" value="Genomic_DNA"/>
</dbReference>
<gene>
    <name evidence="3" type="ORF">J3R73_002301</name>
</gene>
<keyword evidence="1" id="KW-0472">Membrane</keyword>
<feature type="transmembrane region" description="Helical" evidence="1">
    <location>
        <begin position="65"/>
        <end position="82"/>
    </location>
</feature>
<evidence type="ECO:0000259" key="2">
    <source>
        <dbReference type="Pfam" id="PF00892"/>
    </source>
</evidence>
<sequence>MSVPRYFLPLICALWSSVQQVAFTAMPSRHFVYFGAFLALAAGTVFSFGSVTVRLSPHLDAVQYLLWRGLGLLPLMVAMALLQGLSPLRQLARSGWLGFAGAVCMTLMAFLFIYAMKTTTIANAMLFSSAAPLIGALLAWLVLGERILLGTWLGIAVGVAGLLVMTWGELGSGDAIGNLAAFGTGCAYGLYSIIARLGRDRDMSGVVLGWALLTIVSCGLMLWMTGGSVATPMPENLAALVHGGVFIGGGMILLNRAARYVGAGQLVLLAQTETILGPVWVFLLFQETPRLTTIVGGAVVLAGVMLAAFARALPGGADADPARA</sequence>
<dbReference type="Proteomes" id="UP001237448">
    <property type="component" value="Unassembled WGS sequence"/>
</dbReference>
<proteinExistence type="predicted"/>
<accession>A0ABU0FD37</accession>
<name>A0ABU0FD37_9HYPH</name>
<feature type="transmembrane region" description="Helical" evidence="1">
    <location>
        <begin position="206"/>
        <end position="225"/>
    </location>
</feature>
<protein>
    <submittedName>
        <fullName evidence="3">Drug/metabolite transporter (DMT)-like permease</fullName>
    </submittedName>
</protein>
<feature type="transmembrane region" description="Helical" evidence="1">
    <location>
        <begin position="94"/>
        <end position="115"/>
    </location>
</feature>
<dbReference type="InterPro" id="IPR000620">
    <property type="entry name" value="EamA_dom"/>
</dbReference>